<keyword evidence="1" id="KW-1133">Transmembrane helix</keyword>
<dbReference type="InterPro" id="IPR046118">
    <property type="entry name" value="DUF6115"/>
</dbReference>
<reference evidence="3" key="1">
    <citation type="submission" date="2016-10" db="EMBL/GenBank/DDBJ databases">
        <authorList>
            <person name="Varghese N."/>
            <person name="Submissions S."/>
        </authorList>
    </citation>
    <scope>NUCLEOTIDE SEQUENCE [LARGE SCALE GENOMIC DNA]</scope>
    <source>
        <strain evidence="3">DSM 11706</strain>
    </source>
</reference>
<dbReference type="OrthoDB" id="1708317at2"/>
<dbReference type="EMBL" id="FOXU01000001">
    <property type="protein sequence ID" value="SFQ17399.1"/>
    <property type="molecule type" value="Genomic_DNA"/>
</dbReference>
<proteinExistence type="predicted"/>
<sequence length="158" mass="18203">MLTTLLIILFLMQVISFYFIALLNAKISKFNEMERKQQQVLLDIEDSFSAYIAEITDENNRLIQELQNTEVPHTTFSKIAENPSTKEARVFEPPTSFVSKQVAASSYMKSAQTTAKKVPETMREKVLFHHEEGRDPDEIAKILQIGKTEVELFLKFKD</sequence>
<evidence type="ECO:0000313" key="2">
    <source>
        <dbReference type="EMBL" id="SFQ17399.1"/>
    </source>
</evidence>
<dbReference type="Proteomes" id="UP000198734">
    <property type="component" value="Unassembled WGS sequence"/>
</dbReference>
<name>A0A1I5WCE5_9BACI</name>
<dbReference type="STRING" id="126156.SAMN05421670_1203"/>
<protein>
    <recommendedName>
        <fullName evidence="4">Swarming motility protein SwrB</fullName>
    </recommendedName>
</protein>
<feature type="transmembrane region" description="Helical" evidence="1">
    <location>
        <begin position="6"/>
        <end position="25"/>
    </location>
</feature>
<keyword evidence="3" id="KW-1185">Reference proteome</keyword>
<dbReference type="Pfam" id="PF19610">
    <property type="entry name" value="DUF6115"/>
    <property type="match status" value="1"/>
</dbReference>
<evidence type="ECO:0008006" key="4">
    <source>
        <dbReference type="Google" id="ProtNLM"/>
    </source>
</evidence>
<keyword evidence="1" id="KW-0472">Membrane</keyword>
<dbReference type="AlphaFoldDB" id="A0A1I5WCE5"/>
<evidence type="ECO:0000313" key="3">
    <source>
        <dbReference type="Proteomes" id="UP000198734"/>
    </source>
</evidence>
<evidence type="ECO:0000256" key="1">
    <source>
        <dbReference type="SAM" id="Phobius"/>
    </source>
</evidence>
<keyword evidence="1" id="KW-0812">Transmembrane</keyword>
<accession>A0A1I5WCE5</accession>
<dbReference type="RefSeq" id="WP_093535101.1">
    <property type="nucleotide sequence ID" value="NZ_FOXU01000001.1"/>
</dbReference>
<organism evidence="2 3">
    <name type="scientific">Psychrobacillus psychrotolerans</name>
    <dbReference type="NCBI Taxonomy" id="126156"/>
    <lineage>
        <taxon>Bacteria</taxon>
        <taxon>Bacillati</taxon>
        <taxon>Bacillota</taxon>
        <taxon>Bacilli</taxon>
        <taxon>Bacillales</taxon>
        <taxon>Bacillaceae</taxon>
        <taxon>Psychrobacillus</taxon>
    </lineage>
</organism>
<gene>
    <name evidence="2" type="ORF">SAMN05421670_1203</name>
</gene>